<name>A0A413RPI7_9CELL</name>
<feature type="domain" description="TadE-like" evidence="2">
    <location>
        <begin position="18"/>
        <end position="60"/>
    </location>
</feature>
<keyword evidence="4" id="KW-1185">Reference proteome</keyword>
<evidence type="ECO:0000256" key="1">
    <source>
        <dbReference type="SAM" id="Phobius"/>
    </source>
</evidence>
<dbReference type="InterPro" id="IPR012495">
    <property type="entry name" value="TadE-like_dom"/>
</dbReference>
<accession>A0A413RPI7</accession>
<gene>
    <name evidence="3" type="ORF">D1825_04415</name>
</gene>
<keyword evidence="1" id="KW-1133">Transmembrane helix</keyword>
<evidence type="ECO:0000313" key="4">
    <source>
        <dbReference type="Proteomes" id="UP000283374"/>
    </source>
</evidence>
<dbReference type="AlphaFoldDB" id="A0A413RPI7"/>
<reference evidence="3 4" key="1">
    <citation type="submission" date="2018-08" db="EMBL/GenBank/DDBJ databases">
        <title>Cellulomonas rhizosphaerae sp. nov., a novel actinomycete isolated from soil.</title>
        <authorList>
            <person name="Tian Y."/>
        </authorList>
    </citation>
    <scope>NUCLEOTIDE SEQUENCE [LARGE SCALE GENOMIC DNA]</scope>
    <source>
        <strain evidence="3 4">NEAU-TCZ24</strain>
    </source>
</reference>
<proteinExistence type="predicted"/>
<evidence type="ECO:0000259" key="2">
    <source>
        <dbReference type="Pfam" id="PF07811"/>
    </source>
</evidence>
<comment type="caution">
    <text evidence="3">The sequence shown here is derived from an EMBL/GenBank/DDBJ whole genome shotgun (WGS) entry which is preliminary data.</text>
</comment>
<protein>
    <submittedName>
        <fullName evidence="3">Pilus assembly protein</fullName>
    </submittedName>
</protein>
<keyword evidence="1" id="KW-0812">Transmembrane</keyword>
<feature type="transmembrane region" description="Helical" evidence="1">
    <location>
        <begin position="21"/>
        <end position="46"/>
    </location>
</feature>
<sequence length="140" mass="14949">MTWLHRRLRRAVRDRESGASSVELVLYAPLLMLITFLLVQCALSWYGDSVAGAAAREAARIARVGGGTPAALASAENRGESYARAVGGQGLRDVTVTVVRIPGDQVRATVSGRSMELVVGFAPRVSATVEGPIEQFRPDL</sequence>
<dbReference type="OrthoDB" id="5187619at2"/>
<dbReference type="Proteomes" id="UP000283374">
    <property type="component" value="Unassembled WGS sequence"/>
</dbReference>
<dbReference type="EMBL" id="QWKP01000138">
    <property type="protein sequence ID" value="RHA43828.1"/>
    <property type="molecule type" value="Genomic_DNA"/>
</dbReference>
<evidence type="ECO:0000313" key="3">
    <source>
        <dbReference type="EMBL" id="RHA43828.1"/>
    </source>
</evidence>
<dbReference type="RefSeq" id="WP_118766250.1">
    <property type="nucleotide sequence ID" value="NZ_QWKP01000138.1"/>
</dbReference>
<keyword evidence="1" id="KW-0472">Membrane</keyword>
<dbReference type="Pfam" id="PF07811">
    <property type="entry name" value="TadE"/>
    <property type="match status" value="1"/>
</dbReference>
<organism evidence="3 4">
    <name type="scientific">Cellulomonas rhizosphaerae</name>
    <dbReference type="NCBI Taxonomy" id="2293719"/>
    <lineage>
        <taxon>Bacteria</taxon>
        <taxon>Bacillati</taxon>
        <taxon>Actinomycetota</taxon>
        <taxon>Actinomycetes</taxon>
        <taxon>Micrococcales</taxon>
        <taxon>Cellulomonadaceae</taxon>
        <taxon>Cellulomonas</taxon>
    </lineage>
</organism>